<dbReference type="AlphaFoldDB" id="A0A239ZX72"/>
<accession>A0A239ZX72</accession>
<protein>
    <recommendedName>
        <fullName evidence="3">Preprotein translocase subunit SecB</fullName>
    </recommendedName>
</protein>
<dbReference type="Proteomes" id="UP000242084">
    <property type="component" value="Chromosome 1"/>
</dbReference>
<organism evidence="1 2">
    <name type="scientific">Mammaliicoccus stepanovicii</name>
    <dbReference type="NCBI Taxonomy" id="643214"/>
    <lineage>
        <taxon>Bacteria</taxon>
        <taxon>Bacillati</taxon>
        <taxon>Bacillota</taxon>
        <taxon>Bacilli</taxon>
        <taxon>Bacillales</taxon>
        <taxon>Staphylococcaceae</taxon>
        <taxon>Mammaliicoccus</taxon>
    </lineage>
</organism>
<keyword evidence="2" id="KW-1185">Reference proteome</keyword>
<evidence type="ECO:0000313" key="1">
    <source>
        <dbReference type="EMBL" id="SNV75404.1"/>
    </source>
</evidence>
<dbReference type="SUPFAM" id="SSF54611">
    <property type="entry name" value="SecB-like"/>
    <property type="match status" value="1"/>
</dbReference>
<name>A0A239ZX72_9STAP</name>
<evidence type="ECO:0008006" key="3">
    <source>
        <dbReference type="Google" id="ProtNLM"/>
    </source>
</evidence>
<evidence type="ECO:0000313" key="2">
    <source>
        <dbReference type="Proteomes" id="UP000242084"/>
    </source>
</evidence>
<sequence>MKDNYHIQLNNFELQAMNFMKKKKYNNEISKLEPNYKVLIKKGDGSIKEGILVVTLENDFFDMKVIVKGQFENINGENIENETLSKLIVPLLLPLTRPIIHNQLIQSGINDLLLPTIDIQRYINSND</sequence>
<dbReference type="RefSeq" id="WP_095089134.1">
    <property type="nucleotide sequence ID" value="NZ_BMDM01000001.1"/>
</dbReference>
<dbReference type="EMBL" id="LT906462">
    <property type="protein sequence ID" value="SNV75404.1"/>
    <property type="molecule type" value="Genomic_DNA"/>
</dbReference>
<dbReference type="InterPro" id="IPR035958">
    <property type="entry name" value="SecB-like_sf"/>
</dbReference>
<proteinExistence type="predicted"/>
<gene>
    <name evidence="1" type="ORF">SAMEA4384403_02010</name>
</gene>
<reference evidence="1 2" key="1">
    <citation type="submission" date="2017-06" db="EMBL/GenBank/DDBJ databases">
        <authorList>
            <consortium name="Pathogen Informatics"/>
        </authorList>
    </citation>
    <scope>NUCLEOTIDE SEQUENCE [LARGE SCALE GENOMIC DNA]</scope>
    <source>
        <strain evidence="1 2">NCTC13839</strain>
    </source>
</reference>
<dbReference type="Gene3D" id="3.10.420.10">
    <property type="entry name" value="SecB-like"/>
    <property type="match status" value="1"/>
</dbReference>
<dbReference type="KEGG" id="sste:SAMEA4384403_2010"/>